<evidence type="ECO:0000256" key="7">
    <source>
        <dbReference type="SAM" id="MobiDB-lite"/>
    </source>
</evidence>
<reference evidence="9" key="1">
    <citation type="submission" date="2020-10" db="EMBL/GenBank/DDBJ databases">
        <title>High-Quality Genome Resource of Clonostachys rosea strain S41 by Oxford Nanopore Long-Read Sequencing.</title>
        <authorList>
            <person name="Wang H."/>
        </authorList>
    </citation>
    <scope>NUCLEOTIDE SEQUENCE</scope>
    <source>
        <strain evidence="9">S41</strain>
    </source>
</reference>
<keyword evidence="2" id="KW-0645">Protease</keyword>
<keyword evidence="8" id="KW-1133">Transmembrane helix</keyword>
<evidence type="ECO:0000256" key="6">
    <source>
        <dbReference type="ARBA" id="ARBA00023049"/>
    </source>
</evidence>
<accession>A0A8H7N4B8</accession>
<name>A0A8H7N4B8_BIOOC</name>
<dbReference type="AlphaFoldDB" id="A0A8H7N4B8"/>
<dbReference type="PANTHER" id="PTHR15910">
    <property type="entry name" value="ARCHAEMETZINCIN"/>
    <property type="match status" value="1"/>
</dbReference>
<dbReference type="EMBL" id="JADCTT010000012">
    <property type="protein sequence ID" value="KAF9745932.1"/>
    <property type="molecule type" value="Genomic_DNA"/>
</dbReference>
<dbReference type="InterPro" id="IPR012962">
    <property type="entry name" value="Pept_M54_archaemetzincn"/>
</dbReference>
<keyword evidence="4" id="KW-0378">Hydrolase</keyword>
<dbReference type="GO" id="GO:0006508">
    <property type="term" value="P:proteolysis"/>
    <property type="evidence" value="ECO:0007669"/>
    <property type="project" value="UniProtKB-KW"/>
</dbReference>
<evidence type="ECO:0000256" key="4">
    <source>
        <dbReference type="ARBA" id="ARBA00022801"/>
    </source>
</evidence>
<dbReference type="GO" id="GO:0046872">
    <property type="term" value="F:metal ion binding"/>
    <property type="evidence" value="ECO:0007669"/>
    <property type="project" value="UniProtKB-KW"/>
</dbReference>
<protein>
    <submittedName>
        <fullName evidence="9">Uncharacterized protein</fullName>
    </submittedName>
</protein>
<dbReference type="GO" id="GO:0008237">
    <property type="term" value="F:metallopeptidase activity"/>
    <property type="evidence" value="ECO:0007669"/>
    <property type="project" value="UniProtKB-KW"/>
</dbReference>
<evidence type="ECO:0000256" key="3">
    <source>
        <dbReference type="ARBA" id="ARBA00022723"/>
    </source>
</evidence>
<keyword evidence="8" id="KW-0472">Membrane</keyword>
<sequence length="664" mass="72540">MSLGDVDELCDPNGDSFAAIDACAKCISQNENDSYRGLPAELRQINFICAGSLEFTTDTFLMPDGKTSTITHLVNVSSTNIIPWTTVQSASGTSAPAVTSSAAASGSGSNAWIAGPVVGGVAGLGIAIFAALWFWRRRSRRTTSVLEDGEHYEKAQLHSDCIPKPALEAADGAIHEMQGSSPQKAAAEKAANEPLAMSCQQVTRSHSLMICRILVMEFKKSEMIYYHLDQFPKEPGDDLYDFITNGGRNQVTPRRRCLYIVDAPDIDPNIAGFMAGWTDPVVPAGSENLLLASAIHSPCVEDTAGYLAAFYTGLDVKILKNHFCFKRWVEKQKGGNNRGKIALVATDGVATGVRFRPAPDGATSGQLNLNDMLDALHASIPPDAFAIILVTNHDLYEDEEDDFCAGRAYGGSRICIVSMFRYNPVLDCYAGTNHAHSWPASYCRDYVDDCWEASEPALKETDYGRDRKKKRRTRPDPSCTADLKQDGTSPLARAVLSAREVLVPTSQEDWEGSWLARVCRTASHELGHCVGIGHCIYYSCVMQGSASIAEDYRQPPYLCPVCLRKVAYSLAGEGIMKSPGLGRLDRSVAAEKRWIAQSYRNMSSYCQGRKRIGMFGGLYGWLEGRLREVDMAAHDDPVPQGHEGDEDDDSSVIFMGSIERTQPC</sequence>
<dbReference type="PANTHER" id="PTHR15910:SF1">
    <property type="entry name" value="ARCHAEMETZINCIN-2"/>
    <property type="match status" value="1"/>
</dbReference>
<dbReference type="SUPFAM" id="SSF55486">
    <property type="entry name" value="Metalloproteases ('zincins'), catalytic domain"/>
    <property type="match status" value="1"/>
</dbReference>
<proteinExistence type="predicted"/>
<evidence type="ECO:0000256" key="1">
    <source>
        <dbReference type="ARBA" id="ARBA00001947"/>
    </source>
</evidence>
<evidence type="ECO:0000256" key="5">
    <source>
        <dbReference type="ARBA" id="ARBA00022833"/>
    </source>
</evidence>
<comment type="caution">
    <text evidence="9">The sequence shown here is derived from an EMBL/GenBank/DDBJ whole genome shotgun (WGS) entry which is preliminary data.</text>
</comment>
<keyword evidence="8" id="KW-0812">Transmembrane</keyword>
<gene>
    <name evidence="9" type="ORF">IM811_004233</name>
</gene>
<dbReference type="Pfam" id="PF07998">
    <property type="entry name" value="Peptidase_M54"/>
    <property type="match status" value="1"/>
</dbReference>
<keyword evidence="5" id="KW-0862">Zinc</keyword>
<evidence type="ECO:0000313" key="10">
    <source>
        <dbReference type="Proteomes" id="UP000616885"/>
    </source>
</evidence>
<comment type="cofactor">
    <cofactor evidence="1">
        <name>Zn(2+)</name>
        <dbReference type="ChEBI" id="CHEBI:29105"/>
    </cofactor>
</comment>
<feature type="transmembrane region" description="Helical" evidence="8">
    <location>
        <begin position="111"/>
        <end position="135"/>
    </location>
</feature>
<dbReference type="Gene3D" id="3.40.390.10">
    <property type="entry name" value="Collagenase (Catalytic Domain)"/>
    <property type="match status" value="1"/>
</dbReference>
<evidence type="ECO:0000256" key="8">
    <source>
        <dbReference type="SAM" id="Phobius"/>
    </source>
</evidence>
<dbReference type="InterPro" id="IPR024079">
    <property type="entry name" value="MetalloPept_cat_dom_sf"/>
</dbReference>
<keyword evidence="3" id="KW-0479">Metal-binding</keyword>
<dbReference type="Proteomes" id="UP000616885">
    <property type="component" value="Unassembled WGS sequence"/>
</dbReference>
<organism evidence="9 10">
    <name type="scientific">Bionectria ochroleuca</name>
    <name type="common">Gliocladium roseum</name>
    <dbReference type="NCBI Taxonomy" id="29856"/>
    <lineage>
        <taxon>Eukaryota</taxon>
        <taxon>Fungi</taxon>
        <taxon>Dikarya</taxon>
        <taxon>Ascomycota</taxon>
        <taxon>Pezizomycotina</taxon>
        <taxon>Sordariomycetes</taxon>
        <taxon>Hypocreomycetidae</taxon>
        <taxon>Hypocreales</taxon>
        <taxon>Bionectriaceae</taxon>
        <taxon>Clonostachys</taxon>
    </lineage>
</organism>
<evidence type="ECO:0000313" key="9">
    <source>
        <dbReference type="EMBL" id="KAF9745932.1"/>
    </source>
</evidence>
<feature type="region of interest" description="Disordered" evidence="7">
    <location>
        <begin position="462"/>
        <end position="486"/>
    </location>
</feature>
<evidence type="ECO:0000256" key="2">
    <source>
        <dbReference type="ARBA" id="ARBA00022670"/>
    </source>
</evidence>
<keyword evidence="6" id="KW-0482">Metalloprotease</keyword>
<dbReference type="CDD" id="cd11375">
    <property type="entry name" value="Peptidase_M54"/>
    <property type="match status" value="1"/>
</dbReference>